<evidence type="ECO:0000256" key="2">
    <source>
        <dbReference type="ARBA" id="ARBA00011344"/>
    </source>
</evidence>
<feature type="domain" description="SnoaL-like" evidence="9">
    <location>
        <begin position="224"/>
        <end position="318"/>
    </location>
</feature>
<dbReference type="InterPro" id="IPR014284">
    <property type="entry name" value="RNA_pol_sigma-70_dom"/>
</dbReference>
<dbReference type="InterPro" id="IPR039425">
    <property type="entry name" value="RNA_pol_sigma-70-like"/>
</dbReference>
<protein>
    <submittedName>
        <fullName evidence="10">Sigma-70 family RNA polymerase sigma factor</fullName>
    </submittedName>
</protein>
<dbReference type="InterPro" id="IPR013249">
    <property type="entry name" value="RNA_pol_sigma70_r4_t2"/>
</dbReference>
<evidence type="ECO:0000313" key="10">
    <source>
        <dbReference type="EMBL" id="TKV57089.1"/>
    </source>
</evidence>
<evidence type="ECO:0000259" key="8">
    <source>
        <dbReference type="Pfam" id="PF08281"/>
    </source>
</evidence>
<feature type="region of interest" description="Disordered" evidence="6">
    <location>
        <begin position="1"/>
        <end position="23"/>
    </location>
</feature>
<dbReference type="Gene3D" id="1.10.1740.10">
    <property type="match status" value="1"/>
</dbReference>
<comment type="caution">
    <text evidence="10">The sequence shown here is derived from an EMBL/GenBank/DDBJ whole genome shotgun (WGS) entry which is preliminary data.</text>
</comment>
<evidence type="ECO:0000259" key="7">
    <source>
        <dbReference type="Pfam" id="PF04542"/>
    </source>
</evidence>
<dbReference type="PANTHER" id="PTHR43133">
    <property type="entry name" value="RNA POLYMERASE ECF-TYPE SIGMA FACTO"/>
    <property type="match status" value="1"/>
</dbReference>
<evidence type="ECO:0000256" key="1">
    <source>
        <dbReference type="ARBA" id="ARBA00010641"/>
    </source>
</evidence>
<evidence type="ECO:0000256" key="4">
    <source>
        <dbReference type="ARBA" id="ARBA00023082"/>
    </source>
</evidence>
<dbReference type="InterPro" id="IPR037401">
    <property type="entry name" value="SnoaL-like"/>
</dbReference>
<dbReference type="InterPro" id="IPR013324">
    <property type="entry name" value="RNA_pol_sigma_r3/r4-like"/>
</dbReference>
<keyword evidence="3" id="KW-0805">Transcription regulation</keyword>
<dbReference type="OrthoDB" id="7376212at2"/>
<keyword evidence="5" id="KW-0804">Transcription</keyword>
<dbReference type="CDD" id="cd06171">
    <property type="entry name" value="Sigma70_r4"/>
    <property type="match status" value="1"/>
</dbReference>
<organism evidence="10 11">
    <name type="scientific">Nakamurella flava</name>
    <dbReference type="NCBI Taxonomy" id="2576308"/>
    <lineage>
        <taxon>Bacteria</taxon>
        <taxon>Bacillati</taxon>
        <taxon>Actinomycetota</taxon>
        <taxon>Actinomycetes</taxon>
        <taxon>Nakamurellales</taxon>
        <taxon>Nakamurellaceae</taxon>
        <taxon>Nakamurella</taxon>
    </lineage>
</organism>
<proteinExistence type="inferred from homology"/>
<evidence type="ECO:0000256" key="6">
    <source>
        <dbReference type="SAM" id="MobiDB-lite"/>
    </source>
</evidence>
<dbReference type="GO" id="GO:0003677">
    <property type="term" value="F:DNA binding"/>
    <property type="evidence" value="ECO:0007669"/>
    <property type="project" value="InterPro"/>
</dbReference>
<reference evidence="10 11" key="1">
    <citation type="submission" date="2019-05" db="EMBL/GenBank/DDBJ databases">
        <title>Nakamurella sp. N5BH11, whole genome shotgun sequence.</title>
        <authorList>
            <person name="Tuo L."/>
        </authorList>
    </citation>
    <scope>NUCLEOTIDE SEQUENCE [LARGE SCALE GENOMIC DNA]</scope>
    <source>
        <strain evidence="10 11">N5BH11</strain>
    </source>
</reference>
<evidence type="ECO:0000313" key="11">
    <source>
        <dbReference type="Proteomes" id="UP000306985"/>
    </source>
</evidence>
<dbReference type="NCBIfam" id="TIGR02937">
    <property type="entry name" value="sigma70-ECF"/>
    <property type="match status" value="1"/>
</dbReference>
<comment type="subunit">
    <text evidence="2">Interacts transiently with the RNA polymerase catalytic core formed by RpoA, RpoB, RpoC and RpoZ (2 alpha, 1 beta, 1 beta' and 1 omega subunit) to form the RNA polymerase holoenzyme that can initiate transcription.</text>
</comment>
<dbReference type="GO" id="GO:0016987">
    <property type="term" value="F:sigma factor activity"/>
    <property type="evidence" value="ECO:0007669"/>
    <property type="project" value="UniProtKB-KW"/>
</dbReference>
<dbReference type="Pfam" id="PF08281">
    <property type="entry name" value="Sigma70_r4_2"/>
    <property type="match status" value="1"/>
</dbReference>
<dbReference type="SUPFAM" id="SSF88946">
    <property type="entry name" value="Sigma2 domain of RNA polymerase sigma factors"/>
    <property type="match status" value="1"/>
</dbReference>
<comment type="similarity">
    <text evidence="1">Belongs to the sigma-70 factor family. ECF subfamily.</text>
</comment>
<evidence type="ECO:0000256" key="5">
    <source>
        <dbReference type="ARBA" id="ARBA00023163"/>
    </source>
</evidence>
<name>A0A4U6QB13_9ACTN</name>
<dbReference type="InterPro" id="IPR013325">
    <property type="entry name" value="RNA_pol_sigma_r2"/>
</dbReference>
<evidence type="ECO:0000259" key="9">
    <source>
        <dbReference type="Pfam" id="PF12680"/>
    </source>
</evidence>
<dbReference type="EMBL" id="SZZH01000006">
    <property type="protein sequence ID" value="TKV57089.1"/>
    <property type="molecule type" value="Genomic_DNA"/>
</dbReference>
<dbReference type="InterPro" id="IPR032710">
    <property type="entry name" value="NTF2-like_dom_sf"/>
</dbReference>
<dbReference type="InterPro" id="IPR014305">
    <property type="entry name" value="RNA_pol_sigma-G_actinobac"/>
</dbReference>
<evidence type="ECO:0000256" key="3">
    <source>
        <dbReference type="ARBA" id="ARBA00023015"/>
    </source>
</evidence>
<dbReference type="RefSeq" id="WP_137451475.1">
    <property type="nucleotide sequence ID" value="NZ_SZZH01000006.1"/>
</dbReference>
<sequence>MTLTAPTRSDAEGSRPEPPTIEDIEPFRSELTGYCYRMLGSVFEAEDAVQDTMVRAWKSADGFQGRSSLRSWLYRIATNVCLDALNGRNRRARPMDLQGPGRPVIESLGAPLTESTFIEPIPDRMIFGAAAPDPAEVAAVRDSVRLAFLAALQHLPPRQRAVLILRDVLRWSAAEVAELLDTTVASANSALQRARATLSTLPEQDDGPPAGVGDLEDEHRALLERYVDAFERYDMAQLVALLHEDATQNMPPFSLWLQGRDDLIAWYVGPGAECEGSVLRAVQVNGLPGFAQYRRDPQGGWFAWAIQVLELRDGRIAHITSFLDTKLFALFGLPERLSAADLGETQ</sequence>
<accession>A0A4U6QB13</accession>
<dbReference type="NCBIfam" id="NF006089">
    <property type="entry name" value="PRK08241.1"/>
    <property type="match status" value="1"/>
</dbReference>
<feature type="domain" description="RNA polymerase sigma-70 region 2" evidence="7">
    <location>
        <begin position="25"/>
        <end position="90"/>
    </location>
</feature>
<dbReference type="InterPro" id="IPR007627">
    <property type="entry name" value="RNA_pol_sigma70_r2"/>
</dbReference>
<dbReference type="GO" id="GO:0006352">
    <property type="term" value="P:DNA-templated transcription initiation"/>
    <property type="evidence" value="ECO:0007669"/>
    <property type="project" value="InterPro"/>
</dbReference>
<dbReference type="Pfam" id="PF04542">
    <property type="entry name" value="Sigma70_r2"/>
    <property type="match status" value="1"/>
</dbReference>
<dbReference type="Gene3D" id="3.10.450.50">
    <property type="match status" value="1"/>
</dbReference>
<dbReference type="SUPFAM" id="SSF54427">
    <property type="entry name" value="NTF2-like"/>
    <property type="match status" value="1"/>
</dbReference>
<dbReference type="NCBIfam" id="TIGR02960">
    <property type="entry name" value="SigX5"/>
    <property type="match status" value="1"/>
</dbReference>
<dbReference type="AlphaFoldDB" id="A0A4U6QB13"/>
<keyword evidence="11" id="KW-1185">Reference proteome</keyword>
<dbReference type="Proteomes" id="UP000306985">
    <property type="component" value="Unassembled WGS sequence"/>
</dbReference>
<dbReference type="SUPFAM" id="SSF88659">
    <property type="entry name" value="Sigma3 and sigma4 domains of RNA polymerase sigma factors"/>
    <property type="match status" value="1"/>
</dbReference>
<dbReference type="Gene3D" id="1.10.10.10">
    <property type="entry name" value="Winged helix-like DNA-binding domain superfamily/Winged helix DNA-binding domain"/>
    <property type="match status" value="1"/>
</dbReference>
<dbReference type="Pfam" id="PF12680">
    <property type="entry name" value="SnoaL_2"/>
    <property type="match status" value="1"/>
</dbReference>
<gene>
    <name evidence="10" type="ORF">FDO65_20000</name>
</gene>
<feature type="domain" description="RNA polymerase sigma factor 70 region 4 type 2" evidence="8">
    <location>
        <begin position="146"/>
        <end position="198"/>
    </location>
</feature>
<dbReference type="InterPro" id="IPR036388">
    <property type="entry name" value="WH-like_DNA-bd_sf"/>
</dbReference>
<dbReference type="PANTHER" id="PTHR43133:SF65">
    <property type="entry name" value="ECF RNA POLYMERASE SIGMA FACTOR SIGG"/>
    <property type="match status" value="1"/>
</dbReference>
<keyword evidence="4" id="KW-0731">Sigma factor</keyword>